<dbReference type="InterPro" id="IPR003593">
    <property type="entry name" value="AAA+_ATPase"/>
</dbReference>
<proteinExistence type="predicted"/>
<keyword evidence="5 9" id="KW-0067">ATP-binding</keyword>
<accession>A0A1W1Z567</accession>
<dbReference type="GO" id="GO:0005524">
    <property type="term" value="F:ATP binding"/>
    <property type="evidence" value="ECO:0007669"/>
    <property type="project" value="UniProtKB-KW"/>
</dbReference>
<evidence type="ECO:0000256" key="3">
    <source>
        <dbReference type="ARBA" id="ARBA00022519"/>
    </source>
</evidence>
<protein>
    <submittedName>
        <fullName evidence="9">Phosphonate transport system ATP-binding protein</fullName>
    </submittedName>
</protein>
<dbReference type="PROSITE" id="PS00211">
    <property type="entry name" value="ABC_TRANSPORTER_1"/>
    <property type="match status" value="1"/>
</dbReference>
<dbReference type="Pfam" id="PF00005">
    <property type="entry name" value="ABC_tran"/>
    <property type="match status" value="1"/>
</dbReference>
<evidence type="ECO:0000313" key="10">
    <source>
        <dbReference type="Proteomes" id="UP000192708"/>
    </source>
</evidence>
<evidence type="ECO:0000256" key="2">
    <source>
        <dbReference type="ARBA" id="ARBA00022475"/>
    </source>
</evidence>
<keyword evidence="10" id="KW-1185">Reference proteome</keyword>
<keyword evidence="7" id="KW-0472">Membrane</keyword>
<dbReference type="InterPro" id="IPR050086">
    <property type="entry name" value="MetN_ABC_transporter-like"/>
</dbReference>
<dbReference type="PANTHER" id="PTHR43166:SF6">
    <property type="entry name" value="PHOSPHONATES IMPORT ATP-BINDING PROTEIN PHNC"/>
    <property type="match status" value="1"/>
</dbReference>
<evidence type="ECO:0000256" key="1">
    <source>
        <dbReference type="ARBA" id="ARBA00022448"/>
    </source>
</evidence>
<keyword evidence="1" id="KW-0813">Transport</keyword>
<dbReference type="PROSITE" id="PS50893">
    <property type="entry name" value="ABC_TRANSPORTER_2"/>
    <property type="match status" value="1"/>
</dbReference>
<name>A0A1W1Z567_9BURK</name>
<dbReference type="AlphaFoldDB" id="A0A1W1Z567"/>
<dbReference type="Gene3D" id="3.40.50.300">
    <property type="entry name" value="P-loop containing nucleotide triphosphate hydrolases"/>
    <property type="match status" value="1"/>
</dbReference>
<dbReference type="SUPFAM" id="SSF52540">
    <property type="entry name" value="P-loop containing nucleoside triphosphate hydrolases"/>
    <property type="match status" value="1"/>
</dbReference>
<dbReference type="RefSeq" id="WP_200806871.1">
    <property type="nucleotide sequence ID" value="NZ_FWXJ01000004.1"/>
</dbReference>
<evidence type="ECO:0000256" key="4">
    <source>
        <dbReference type="ARBA" id="ARBA00022741"/>
    </source>
</evidence>
<reference evidence="9 10" key="1">
    <citation type="submission" date="2017-04" db="EMBL/GenBank/DDBJ databases">
        <authorList>
            <person name="Afonso C.L."/>
            <person name="Miller P.J."/>
            <person name="Scott M.A."/>
            <person name="Spackman E."/>
            <person name="Goraichik I."/>
            <person name="Dimitrov K.M."/>
            <person name="Suarez D.L."/>
            <person name="Swayne D.E."/>
        </authorList>
    </citation>
    <scope>NUCLEOTIDE SEQUENCE [LARGE SCALE GENOMIC DNA]</scope>
    <source>
        <strain evidence="9 10">VK13</strain>
    </source>
</reference>
<sequence>MSNRLQSSSVTHLDLKKVTLIQQNGHPSINQLDLRVNHFERVAIIGSSGSGKTTLLSILGTALKPSSGEYLVNTKNPWSLSREKLRQLRTQIGFIYQAPPLPLKQRVITSVLAGKLGKWPIWKSMLSLLYPMDIAGPQNILEKLKLSEALFVRCDTLSGGELQRVGIARVLYQDPELILADEPISALDPVLSELIIEQILHHQQKTIVVSLHDVEVALKWFPRIIGLKEGQLQFDLPAEEVTEEMLAALYSSATVA</sequence>
<evidence type="ECO:0000256" key="5">
    <source>
        <dbReference type="ARBA" id="ARBA00022840"/>
    </source>
</evidence>
<keyword evidence="2" id="KW-1003">Cell membrane</keyword>
<evidence type="ECO:0000313" key="9">
    <source>
        <dbReference type="EMBL" id="SMC43261.1"/>
    </source>
</evidence>
<evidence type="ECO:0000256" key="6">
    <source>
        <dbReference type="ARBA" id="ARBA00022967"/>
    </source>
</evidence>
<feature type="domain" description="ABC transporter" evidence="8">
    <location>
        <begin position="13"/>
        <end position="254"/>
    </location>
</feature>
<dbReference type="GO" id="GO:0016887">
    <property type="term" value="F:ATP hydrolysis activity"/>
    <property type="evidence" value="ECO:0007669"/>
    <property type="project" value="InterPro"/>
</dbReference>
<keyword evidence="4" id="KW-0547">Nucleotide-binding</keyword>
<dbReference type="Proteomes" id="UP000192708">
    <property type="component" value="Unassembled WGS sequence"/>
</dbReference>
<dbReference type="InterPro" id="IPR003439">
    <property type="entry name" value="ABC_transporter-like_ATP-bd"/>
</dbReference>
<dbReference type="InterPro" id="IPR027417">
    <property type="entry name" value="P-loop_NTPase"/>
</dbReference>
<dbReference type="SMART" id="SM00382">
    <property type="entry name" value="AAA"/>
    <property type="match status" value="1"/>
</dbReference>
<keyword evidence="6" id="KW-1278">Translocase</keyword>
<dbReference type="PANTHER" id="PTHR43166">
    <property type="entry name" value="AMINO ACID IMPORT ATP-BINDING PROTEIN"/>
    <property type="match status" value="1"/>
</dbReference>
<dbReference type="STRING" id="1938817.SAMN06296008_104104"/>
<keyword evidence="3" id="KW-0997">Cell inner membrane</keyword>
<organism evidence="9 10">
    <name type="scientific">Polynucleobacter kasalickyi</name>
    <dbReference type="NCBI Taxonomy" id="1938817"/>
    <lineage>
        <taxon>Bacteria</taxon>
        <taxon>Pseudomonadati</taxon>
        <taxon>Pseudomonadota</taxon>
        <taxon>Betaproteobacteria</taxon>
        <taxon>Burkholderiales</taxon>
        <taxon>Burkholderiaceae</taxon>
        <taxon>Polynucleobacter</taxon>
    </lineage>
</organism>
<gene>
    <name evidence="9" type="ORF">SAMN06296008_104104</name>
</gene>
<evidence type="ECO:0000256" key="7">
    <source>
        <dbReference type="ARBA" id="ARBA00023136"/>
    </source>
</evidence>
<dbReference type="EMBL" id="FWXJ01000004">
    <property type="protein sequence ID" value="SMC43261.1"/>
    <property type="molecule type" value="Genomic_DNA"/>
</dbReference>
<dbReference type="InterPro" id="IPR017871">
    <property type="entry name" value="ABC_transporter-like_CS"/>
</dbReference>
<evidence type="ECO:0000259" key="8">
    <source>
        <dbReference type="PROSITE" id="PS50893"/>
    </source>
</evidence>